<accession>A0A5B7D5A5</accession>
<evidence type="ECO:0000313" key="2">
    <source>
        <dbReference type="EMBL" id="MPC16334.1"/>
    </source>
</evidence>
<comment type="caution">
    <text evidence="2">The sequence shown here is derived from an EMBL/GenBank/DDBJ whole genome shotgun (WGS) entry which is preliminary data.</text>
</comment>
<dbReference type="AlphaFoldDB" id="A0A5B7D5A5"/>
<keyword evidence="3" id="KW-1185">Reference proteome</keyword>
<feature type="compositionally biased region" description="Polar residues" evidence="1">
    <location>
        <begin position="24"/>
        <end position="36"/>
    </location>
</feature>
<feature type="compositionally biased region" description="Polar residues" evidence="1">
    <location>
        <begin position="1"/>
        <end position="10"/>
    </location>
</feature>
<name>A0A5B7D5A5_PORTR</name>
<gene>
    <name evidence="2" type="ORF">E2C01_009156</name>
</gene>
<dbReference type="EMBL" id="VSRR010000497">
    <property type="protein sequence ID" value="MPC16334.1"/>
    <property type="molecule type" value="Genomic_DNA"/>
</dbReference>
<organism evidence="2 3">
    <name type="scientific">Portunus trituberculatus</name>
    <name type="common">Swimming crab</name>
    <name type="synonym">Neptunus trituberculatus</name>
    <dbReference type="NCBI Taxonomy" id="210409"/>
    <lineage>
        <taxon>Eukaryota</taxon>
        <taxon>Metazoa</taxon>
        <taxon>Ecdysozoa</taxon>
        <taxon>Arthropoda</taxon>
        <taxon>Crustacea</taxon>
        <taxon>Multicrustacea</taxon>
        <taxon>Malacostraca</taxon>
        <taxon>Eumalacostraca</taxon>
        <taxon>Eucarida</taxon>
        <taxon>Decapoda</taxon>
        <taxon>Pleocyemata</taxon>
        <taxon>Brachyura</taxon>
        <taxon>Eubrachyura</taxon>
        <taxon>Portunoidea</taxon>
        <taxon>Portunidae</taxon>
        <taxon>Portuninae</taxon>
        <taxon>Portunus</taxon>
    </lineage>
</organism>
<sequence>MNIEANSCTPSPVIPTTPEHQAPSLINYTTPATSVSHHPEPQPPTTLPGTAPSRQPSLLIPISRPSFPGQVHDTLVPWPPDEAARRCEGGF</sequence>
<feature type="region of interest" description="Disordered" evidence="1">
    <location>
        <begin position="1"/>
        <end position="78"/>
    </location>
</feature>
<evidence type="ECO:0000256" key="1">
    <source>
        <dbReference type="SAM" id="MobiDB-lite"/>
    </source>
</evidence>
<reference evidence="2 3" key="1">
    <citation type="submission" date="2019-05" db="EMBL/GenBank/DDBJ databases">
        <title>Another draft genome of Portunus trituberculatus and its Hox gene families provides insights of decapod evolution.</title>
        <authorList>
            <person name="Jeong J.-H."/>
            <person name="Song I."/>
            <person name="Kim S."/>
            <person name="Choi T."/>
            <person name="Kim D."/>
            <person name="Ryu S."/>
            <person name="Kim W."/>
        </authorList>
    </citation>
    <scope>NUCLEOTIDE SEQUENCE [LARGE SCALE GENOMIC DNA]</scope>
    <source>
        <tissue evidence="2">Muscle</tissue>
    </source>
</reference>
<protein>
    <submittedName>
        <fullName evidence="2">Uncharacterized protein</fullName>
    </submittedName>
</protein>
<proteinExistence type="predicted"/>
<evidence type="ECO:0000313" key="3">
    <source>
        <dbReference type="Proteomes" id="UP000324222"/>
    </source>
</evidence>
<dbReference type="Proteomes" id="UP000324222">
    <property type="component" value="Unassembled WGS sequence"/>
</dbReference>